<dbReference type="KEGG" id="lmoi:VV02_09720"/>
<dbReference type="GO" id="GO:0008168">
    <property type="term" value="F:methyltransferase activity"/>
    <property type="evidence" value="ECO:0007669"/>
    <property type="project" value="UniProtKB-KW"/>
</dbReference>
<evidence type="ECO:0000313" key="1">
    <source>
        <dbReference type="EMBL" id="AKU16072.1"/>
    </source>
</evidence>
<name>A0A0K1JH75_9MICO</name>
<dbReference type="RefSeq" id="WP_052591250.1">
    <property type="nucleotide sequence ID" value="NZ_CP011112.1"/>
</dbReference>
<dbReference type="EMBL" id="CP011112">
    <property type="protein sequence ID" value="AKU16072.1"/>
    <property type="molecule type" value="Genomic_DNA"/>
</dbReference>
<sequence length="255" mass="27630">MTRAFEDLLAEGQSVPVEGWDFSWFAGRATEGRPPWAYARLLAERLSSTPDVLDLQTGGGEVLAGALSSAAAAPGTVCATESWSPNATLATRRLDPWHAVVVEAPDAGPIPFDSNAFHSVVSRHPTVTIWPEIARVLAPGGTYLSQQVGNGTVRELTEAMIGPYDIGDARVPARLAAEAEAAGLDVVDLQVASMPMTFDDIAAVVVFLRKVIWIVPDFTVERYHDQLRRLHDRIVADGPFRATSERFLIECRKPA</sequence>
<dbReference type="InterPro" id="IPR052939">
    <property type="entry name" value="23S_rRNA_MeTrnsfrase_RlmA"/>
</dbReference>
<dbReference type="InterPro" id="IPR029063">
    <property type="entry name" value="SAM-dependent_MTases_sf"/>
</dbReference>
<keyword evidence="2" id="KW-1185">Reference proteome</keyword>
<dbReference type="Gene3D" id="3.40.50.150">
    <property type="entry name" value="Vaccinia Virus protein VP39"/>
    <property type="match status" value="1"/>
</dbReference>
<dbReference type="AlphaFoldDB" id="A0A0K1JH75"/>
<dbReference type="PATRIC" id="fig|571913.6.peg.1986"/>
<evidence type="ECO:0000313" key="2">
    <source>
        <dbReference type="Proteomes" id="UP000066480"/>
    </source>
</evidence>
<dbReference type="OrthoDB" id="9795864at2"/>
<dbReference type="Proteomes" id="UP000066480">
    <property type="component" value="Chromosome"/>
</dbReference>
<organism evidence="1 2">
    <name type="scientific">Luteipulveratus mongoliensis</name>
    <dbReference type="NCBI Taxonomy" id="571913"/>
    <lineage>
        <taxon>Bacteria</taxon>
        <taxon>Bacillati</taxon>
        <taxon>Actinomycetota</taxon>
        <taxon>Actinomycetes</taxon>
        <taxon>Micrococcales</taxon>
        <taxon>Dermacoccaceae</taxon>
        <taxon>Luteipulveratus</taxon>
    </lineage>
</organism>
<dbReference type="PANTHER" id="PTHR43460:SF1">
    <property type="entry name" value="METHYLTRANSFERASE TYPE 11 DOMAIN-CONTAINING PROTEIN"/>
    <property type="match status" value="1"/>
</dbReference>
<dbReference type="STRING" id="571913.VV02_09720"/>
<dbReference type="GO" id="GO:0032259">
    <property type="term" value="P:methylation"/>
    <property type="evidence" value="ECO:0007669"/>
    <property type="project" value="UniProtKB-KW"/>
</dbReference>
<keyword evidence="1" id="KW-0489">Methyltransferase</keyword>
<protein>
    <submittedName>
        <fullName evidence="1">Methyltransferase type 11</fullName>
    </submittedName>
</protein>
<dbReference type="PANTHER" id="PTHR43460">
    <property type="entry name" value="METHYLTRANSFERASE"/>
    <property type="match status" value="1"/>
</dbReference>
<dbReference type="SUPFAM" id="SSF53335">
    <property type="entry name" value="S-adenosyl-L-methionine-dependent methyltransferases"/>
    <property type="match status" value="1"/>
</dbReference>
<gene>
    <name evidence="1" type="ORF">VV02_09720</name>
</gene>
<proteinExistence type="predicted"/>
<accession>A0A0K1JH75</accession>
<keyword evidence="1" id="KW-0808">Transferase</keyword>
<reference evidence="1 2" key="1">
    <citation type="submission" date="2015-03" db="EMBL/GenBank/DDBJ databases">
        <title>Luteipulveratus halotolerans sp. nov., a novel actinobacterium (Dermacoccaceae) from Sarawak, Malaysia.</title>
        <authorList>
            <person name="Juboi H."/>
            <person name="Basik A."/>
            <person name="Shamsul S.S."/>
            <person name="Arnold P."/>
            <person name="Schmitt E.K."/>
            <person name="Sanglier J.-J."/>
            <person name="Yeo T."/>
        </authorList>
    </citation>
    <scope>NUCLEOTIDE SEQUENCE [LARGE SCALE GENOMIC DNA]</scope>
    <source>
        <strain evidence="1 2">MN07-A0370</strain>
    </source>
</reference>